<dbReference type="PATRIC" id="fig|1279009.4.peg.2824"/>
<dbReference type="RefSeq" id="WP_009196172.1">
    <property type="nucleotide sequence ID" value="NZ_AODQ01000074.1"/>
</dbReference>
<evidence type="ECO:0000313" key="4">
    <source>
        <dbReference type="Proteomes" id="UP000011910"/>
    </source>
</evidence>
<dbReference type="SUPFAM" id="SSF52540">
    <property type="entry name" value="P-loop containing nucleoside triphosphate hydrolases"/>
    <property type="match status" value="2"/>
</dbReference>
<dbReference type="STRING" id="1279009.ADICEAN_02784"/>
<reference evidence="3 4" key="1">
    <citation type="journal article" date="2013" name="Genome Announc.">
        <title>Draft Genome Sequence of Cesiribacter andamanensis Strain AMV16T, Isolated from a Soil Sample from a Mud Volcano in the Andaman Islands, India.</title>
        <authorList>
            <person name="Shivaji S."/>
            <person name="Ara S."/>
            <person name="Begum Z."/>
            <person name="Srinivas T.N."/>
            <person name="Singh A."/>
            <person name="Kumar Pinnaka A."/>
        </authorList>
    </citation>
    <scope>NUCLEOTIDE SEQUENCE [LARGE SCALE GENOMIC DNA]</scope>
    <source>
        <strain evidence="3 4">AMV16</strain>
    </source>
</reference>
<dbReference type="InterPro" id="IPR044876">
    <property type="entry name" value="HRDC_dom_sf"/>
</dbReference>
<dbReference type="OrthoDB" id="9763659at2"/>
<dbReference type="GO" id="GO:0016787">
    <property type="term" value="F:hydrolase activity"/>
    <property type="evidence" value="ECO:0007669"/>
    <property type="project" value="UniProtKB-KW"/>
</dbReference>
<gene>
    <name evidence="3" type="primary">recQ_4</name>
    <name evidence="3" type="ORF">ADICEAN_02784</name>
</gene>
<dbReference type="GO" id="GO:0000166">
    <property type="term" value="F:nucleotide binding"/>
    <property type="evidence" value="ECO:0007669"/>
    <property type="project" value="InterPro"/>
</dbReference>
<feature type="domain" description="HRDC" evidence="2">
    <location>
        <begin position="628"/>
        <end position="708"/>
    </location>
</feature>
<accession>M7N458</accession>
<dbReference type="Gene3D" id="3.40.50.300">
    <property type="entry name" value="P-loop containing nucleotide triphosphate hydrolases"/>
    <property type="match status" value="2"/>
</dbReference>
<sequence>MQQPENKQLQLAYEYVEYTNKHIFLTGKAGTGKTTFLQNLKKRLPKRMVVVAPTGVAAMNAGGVTIHSFFQIPFGPYIPGAASRGAAQTGGDRQVKKFSREKINIIRSLDLLVIDEISMVRADVLDAIDEVLRRYRDRTQPFGGVQLLMIGDLQQLAPIAREEEWKLLRQHYSTVYFFGSQALQQSEYVPIMLQHIYRQRDETFINILNGIRENRLAGPLLQRLNERCQPGFSPAASEGYITLTTHNQQAQQINERELQQIGGKAHTFKAGVEGDFPEYNYPTELQLVLKKGAQVMFVKNDLAREKRYYNGKIGTVTDILEDVIVVQGPEDEDPIYVEQAEWHNYKYTLDEQTKEIQESVVGTFRQYPLKLAWAITIHKSQGLTFDKAIIDANAAFTHGQVYVALSRCRSLEGLVLTQPLAPGSIISDATIIGFNGRVEQNQPGPDALKGARQEYQQRLLLELFDFGGLGRRIGYLHKLLREHAGSLAGTPLEIIRPLEEGFRTAIEQVSHKFGHQLQQLGLYEGMVEENRALQARVQQAAPYFAGKLSELVLEPLKDLSLETDNKEVKKSLKTALEALLQDAQIKEAGLQASRGGFTTQAYLQARALASLEEAKTKPQKKDGTPYVPSDHPELYQRLRQYRDEMAIEHDLPHYMIMQLKTMEELAARQPRTLAELKKIKGLGKKKIEQMGEDLLAIINSMAKGPAPTPEPDRESEAAARAEKKEKKDSKLETLALFKAGHSLEEIMEIRGLARSTVETHLSQFAGSGELDMDRLVPRETQSLIAGYVEEMGFTSLGEAKEILGEGVSYFELRLVMRELQEQQSR</sequence>
<dbReference type="SMART" id="SM00382">
    <property type="entry name" value="AAA"/>
    <property type="match status" value="1"/>
</dbReference>
<dbReference type="Pfam" id="PF00570">
    <property type="entry name" value="HRDC"/>
    <property type="match status" value="1"/>
</dbReference>
<dbReference type="FunFam" id="3.40.50.300:FF:001498">
    <property type="entry name" value="ATP-dependent DNA helicase"/>
    <property type="match status" value="1"/>
</dbReference>
<dbReference type="CDD" id="cd18809">
    <property type="entry name" value="SF1_C_RecD"/>
    <property type="match status" value="1"/>
</dbReference>
<dbReference type="Gene3D" id="1.10.150.80">
    <property type="entry name" value="HRDC domain"/>
    <property type="match status" value="1"/>
</dbReference>
<keyword evidence="3" id="KW-0547">Nucleotide-binding</keyword>
<feature type="compositionally biased region" description="Basic and acidic residues" evidence="1">
    <location>
        <begin position="710"/>
        <end position="726"/>
    </location>
</feature>
<dbReference type="Proteomes" id="UP000011910">
    <property type="component" value="Unassembled WGS sequence"/>
</dbReference>
<dbReference type="Pfam" id="PF05970">
    <property type="entry name" value="PIF1"/>
    <property type="match status" value="1"/>
</dbReference>
<dbReference type="InterPro" id="IPR002121">
    <property type="entry name" value="HRDC_dom"/>
</dbReference>
<name>M7N458_9BACT</name>
<dbReference type="InterPro" id="IPR027417">
    <property type="entry name" value="P-loop_NTPase"/>
</dbReference>
<evidence type="ECO:0000313" key="3">
    <source>
        <dbReference type="EMBL" id="EMR02077.1"/>
    </source>
</evidence>
<dbReference type="GO" id="GO:0003678">
    <property type="term" value="F:DNA helicase activity"/>
    <property type="evidence" value="ECO:0007669"/>
    <property type="project" value="UniProtKB-EC"/>
</dbReference>
<dbReference type="InterPro" id="IPR003593">
    <property type="entry name" value="AAA+_ATPase"/>
</dbReference>
<evidence type="ECO:0000256" key="1">
    <source>
        <dbReference type="SAM" id="MobiDB-lite"/>
    </source>
</evidence>
<feature type="region of interest" description="Disordered" evidence="1">
    <location>
        <begin position="702"/>
        <end position="726"/>
    </location>
</feature>
<dbReference type="GO" id="GO:0003676">
    <property type="term" value="F:nucleic acid binding"/>
    <property type="evidence" value="ECO:0007669"/>
    <property type="project" value="InterPro"/>
</dbReference>
<dbReference type="Pfam" id="PF14493">
    <property type="entry name" value="HTH_40"/>
    <property type="match status" value="1"/>
</dbReference>
<dbReference type="AlphaFoldDB" id="M7N458"/>
<protein>
    <submittedName>
        <fullName evidence="3">ATP-dependent DNA helicase recQ</fullName>
        <ecNumber evidence="3">3.6.4.12</ecNumber>
    </submittedName>
</protein>
<keyword evidence="3" id="KW-0378">Hydrolase</keyword>
<dbReference type="GO" id="GO:0006281">
    <property type="term" value="P:DNA repair"/>
    <property type="evidence" value="ECO:0007669"/>
    <property type="project" value="InterPro"/>
</dbReference>
<organism evidence="3 4">
    <name type="scientific">Cesiribacter andamanensis AMV16</name>
    <dbReference type="NCBI Taxonomy" id="1279009"/>
    <lineage>
        <taxon>Bacteria</taxon>
        <taxon>Pseudomonadati</taxon>
        <taxon>Bacteroidota</taxon>
        <taxon>Cytophagia</taxon>
        <taxon>Cytophagales</taxon>
        <taxon>Cesiribacteraceae</taxon>
        <taxon>Cesiribacter</taxon>
    </lineage>
</organism>
<keyword evidence="3" id="KW-0347">Helicase</keyword>
<comment type="caution">
    <text evidence="3">The sequence shown here is derived from an EMBL/GenBank/DDBJ whole genome shotgun (WGS) entry which is preliminary data.</text>
</comment>
<keyword evidence="4" id="KW-1185">Reference proteome</keyword>
<dbReference type="PANTHER" id="PTHR47642:SF5">
    <property type="entry name" value="ATP-DEPENDENT DNA HELICASE"/>
    <property type="match status" value="1"/>
</dbReference>
<dbReference type="SMART" id="SM00341">
    <property type="entry name" value="HRDC"/>
    <property type="match status" value="1"/>
</dbReference>
<dbReference type="PANTHER" id="PTHR47642">
    <property type="entry name" value="ATP-DEPENDENT DNA HELICASE"/>
    <property type="match status" value="1"/>
</dbReference>
<proteinExistence type="predicted"/>
<dbReference type="EC" id="3.6.4.12" evidence="3"/>
<dbReference type="InterPro" id="IPR010997">
    <property type="entry name" value="HRDC-like_sf"/>
</dbReference>
<evidence type="ECO:0000259" key="2">
    <source>
        <dbReference type="PROSITE" id="PS50967"/>
    </source>
</evidence>
<dbReference type="SUPFAM" id="SSF47819">
    <property type="entry name" value="HRDC-like"/>
    <property type="match status" value="1"/>
</dbReference>
<dbReference type="eggNOG" id="COG0507">
    <property type="taxonomic scope" value="Bacteria"/>
</dbReference>
<dbReference type="GO" id="GO:0000723">
    <property type="term" value="P:telomere maintenance"/>
    <property type="evidence" value="ECO:0007669"/>
    <property type="project" value="InterPro"/>
</dbReference>
<dbReference type="PROSITE" id="PS50967">
    <property type="entry name" value="HRDC"/>
    <property type="match status" value="1"/>
</dbReference>
<dbReference type="InterPro" id="IPR010285">
    <property type="entry name" value="DNA_helicase_pif1-like_DEAD"/>
</dbReference>
<dbReference type="InterPro" id="IPR051055">
    <property type="entry name" value="PIF1_helicase"/>
</dbReference>
<dbReference type="EMBL" id="AODQ01000074">
    <property type="protein sequence ID" value="EMR02077.1"/>
    <property type="molecule type" value="Genomic_DNA"/>
</dbReference>
<keyword evidence="3" id="KW-0067">ATP-binding</keyword>
<dbReference type="InterPro" id="IPR029491">
    <property type="entry name" value="Helicase_HTH"/>
</dbReference>